<keyword evidence="3" id="KW-1185">Reference proteome</keyword>
<sequence>MEKVIKFKLSKNLQKNFMISMFSDKSFVIEIDGKMILPSNCFDVPFPQITALSSNKSQFRVSYKVLNNTLFEILSNRNHFFVSDISVDTEFLKLKKKGYSKQKRVFFFLYFVFEEVGMVCFFFVVKKKKQKKKNRICERIINEDGDIRKLVENFILLSDNNEEKKSNEIERVVRSKILLIDEVDVFFNKDFYGNCYSPAATLRHDTITKLIDFIWKDRDSYLKLADVRQSNEYKACLNILKKWSVLLDEAIKDMLNDVQIFESHGYQVSNDKIGYKEQDGISYNIRYGYKTLFAYYYEHAQNRISDESFKNNIFLSFQIGSFSYVEIPNNFHCIMGVSGTLEILSDSEQKVIKEKYGISKYTYMPPLFGDNQLVFAKEEDIFIVSESDYFITLKKEIDDRLVGKTAETKRAVLVFFETKKQLMEFYHSPNFVGIKEMQL</sequence>
<dbReference type="Proteomes" id="UP000023152">
    <property type="component" value="Unassembled WGS sequence"/>
</dbReference>
<gene>
    <name evidence="2" type="ORF">RFI_29373</name>
</gene>
<keyword evidence="1" id="KW-1133">Transmembrane helix</keyword>
<keyword evidence="1" id="KW-0472">Membrane</keyword>
<dbReference type="AlphaFoldDB" id="X6M3H4"/>
<protein>
    <submittedName>
        <fullName evidence="2">Uncharacterized protein</fullName>
    </submittedName>
</protein>
<evidence type="ECO:0000313" key="2">
    <source>
        <dbReference type="EMBL" id="ETO08017.1"/>
    </source>
</evidence>
<comment type="caution">
    <text evidence="2">The sequence shown here is derived from an EMBL/GenBank/DDBJ whole genome shotgun (WGS) entry which is preliminary data.</text>
</comment>
<evidence type="ECO:0000256" key="1">
    <source>
        <dbReference type="SAM" id="Phobius"/>
    </source>
</evidence>
<reference evidence="2 3" key="1">
    <citation type="journal article" date="2013" name="Curr. Biol.">
        <title>The Genome of the Foraminiferan Reticulomyxa filosa.</title>
        <authorList>
            <person name="Glockner G."/>
            <person name="Hulsmann N."/>
            <person name="Schleicher M."/>
            <person name="Noegel A.A."/>
            <person name="Eichinger L."/>
            <person name="Gallinger C."/>
            <person name="Pawlowski J."/>
            <person name="Sierra R."/>
            <person name="Euteneuer U."/>
            <person name="Pillet L."/>
            <person name="Moustafa A."/>
            <person name="Platzer M."/>
            <person name="Groth M."/>
            <person name="Szafranski K."/>
            <person name="Schliwa M."/>
        </authorList>
    </citation>
    <scope>NUCLEOTIDE SEQUENCE [LARGE SCALE GENOMIC DNA]</scope>
</reference>
<evidence type="ECO:0000313" key="3">
    <source>
        <dbReference type="Proteomes" id="UP000023152"/>
    </source>
</evidence>
<keyword evidence="1" id="KW-0812">Transmembrane</keyword>
<dbReference type="EMBL" id="ASPP01025435">
    <property type="protein sequence ID" value="ETO08017.1"/>
    <property type="molecule type" value="Genomic_DNA"/>
</dbReference>
<feature type="transmembrane region" description="Helical" evidence="1">
    <location>
        <begin position="105"/>
        <end position="125"/>
    </location>
</feature>
<proteinExistence type="predicted"/>
<dbReference type="OrthoDB" id="7614088at2759"/>
<accession>X6M3H4</accession>
<organism evidence="2 3">
    <name type="scientific">Reticulomyxa filosa</name>
    <dbReference type="NCBI Taxonomy" id="46433"/>
    <lineage>
        <taxon>Eukaryota</taxon>
        <taxon>Sar</taxon>
        <taxon>Rhizaria</taxon>
        <taxon>Retaria</taxon>
        <taxon>Foraminifera</taxon>
        <taxon>Monothalamids</taxon>
        <taxon>Reticulomyxidae</taxon>
        <taxon>Reticulomyxa</taxon>
    </lineage>
</organism>
<name>X6M3H4_RETFI</name>